<dbReference type="EMBL" id="FJMZ01000007">
    <property type="protein sequence ID" value="CZQ88284.1"/>
    <property type="molecule type" value="Genomic_DNA"/>
</dbReference>
<dbReference type="Proteomes" id="UP000199686">
    <property type="component" value="Unassembled WGS sequence"/>
</dbReference>
<keyword evidence="3" id="KW-1185">Reference proteome</keyword>
<organism evidence="2 4">
    <name type="scientific">Trichococcus flocculiformis</name>
    <dbReference type="NCBI Taxonomy" id="82803"/>
    <lineage>
        <taxon>Bacteria</taxon>
        <taxon>Bacillati</taxon>
        <taxon>Bacillota</taxon>
        <taxon>Bacilli</taxon>
        <taxon>Lactobacillales</taxon>
        <taxon>Carnobacteriaceae</taxon>
        <taxon>Trichococcus</taxon>
    </lineage>
</organism>
<sequence>MKIIDKRGTKQEETEYNEPIKKVEKKDETIIEVWPDWRISGELRIMKEDHERWGNGTPVGRTAFLQAVIENRDTLDAIELLDYDSTNAKHLAGQDKLVHQVDQKTLDTLKAEARALSINLDTYMRALTYSYAKKLRDAKAERDRKAEETRVANTPLHINLPLPKRLQSALFAKYPLTEEQEQSLAEHSFMIQAYIKERLLQLIEDAAAE</sequence>
<evidence type="ECO:0000313" key="3">
    <source>
        <dbReference type="Proteomes" id="UP000195947"/>
    </source>
</evidence>
<dbReference type="AlphaFoldDB" id="A0AB38BI02"/>
<dbReference type="EMBL" id="FOQC01000016">
    <property type="protein sequence ID" value="SFH80406.1"/>
    <property type="molecule type" value="Genomic_DNA"/>
</dbReference>
<dbReference type="RefSeq" id="WP_086988547.1">
    <property type="nucleotide sequence ID" value="NZ_FJMZ01000007.1"/>
</dbReference>
<evidence type="ECO:0000313" key="2">
    <source>
        <dbReference type="EMBL" id="SFH80406.1"/>
    </source>
</evidence>
<gene>
    <name evidence="2" type="ORF">SAMN04488507_101628</name>
    <name evidence="1" type="ORF">TFLO_968</name>
</gene>
<proteinExistence type="predicted"/>
<dbReference type="Proteomes" id="UP000195947">
    <property type="component" value="Unassembled WGS sequence"/>
</dbReference>
<comment type="caution">
    <text evidence="2">The sequence shown here is derived from an EMBL/GenBank/DDBJ whole genome shotgun (WGS) entry which is preliminary data.</text>
</comment>
<evidence type="ECO:0000313" key="4">
    <source>
        <dbReference type="Proteomes" id="UP000199686"/>
    </source>
</evidence>
<reference evidence="2 4" key="2">
    <citation type="submission" date="2016-10" db="EMBL/GenBank/DDBJ databases">
        <authorList>
            <person name="Varghese N."/>
            <person name="Submissions S."/>
        </authorList>
    </citation>
    <scope>NUCLEOTIDE SEQUENCE [LARGE SCALE GENOMIC DNA]</scope>
    <source>
        <strain evidence="2 4">DSM 2094</strain>
    </source>
</reference>
<name>A0AB38BI02_9LACT</name>
<protein>
    <submittedName>
        <fullName evidence="2">Uncharacterized protein</fullName>
    </submittedName>
</protein>
<accession>A0AB38BI02</accession>
<reference evidence="1 3" key="1">
    <citation type="submission" date="2016-02" db="EMBL/GenBank/DDBJ databases">
        <authorList>
            <person name="Strepis N."/>
        </authorList>
    </citation>
    <scope>NUCLEOTIDE SEQUENCE [LARGE SCALE GENOMIC DNA]</scope>
    <source>
        <strain evidence="1">Trichococcus flocculiformis</strain>
    </source>
</reference>
<evidence type="ECO:0000313" key="1">
    <source>
        <dbReference type="EMBL" id="CZQ88284.1"/>
    </source>
</evidence>